<comment type="caution">
    <text evidence="1">The sequence shown here is derived from an EMBL/GenBank/DDBJ whole genome shotgun (WGS) entry which is preliminary data.</text>
</comment>
<evidence type="ECO:0000313" key="2">
    <source>
        <dbReference type="Proteomes" id="UP001500736"/>
    </source>
</evidence>
<protein>
    <recommendedName>
        <fullName evidence="3">Oxidoreductase</fullName>
    </recommendedName>
</protein>
<dbReference type="Gene3D" id="2.130.10.10">
    <property type="entry name" value="YVTN repeat-like/Quinoprotein amine dehydrogenase"/>
    <property type="match status" value="1"/>
</dbReference>
<keyword evidence="2" id="KW-1185">Reference proteome</keyword>
<proteinExistence type="predicted"/>
<accession>A0ABN1JWU8</accession>
<sequence length="386" mass="42811">MSEKLCGISQSFSIFKKNIFEMRILVFAVLLVILSSCNDKEAKRSNSFTSVDIETIITEDSLLDVRAIKIANGKVWFAGSNGNFGFESIDEMNKENSNVFGSSDFGERLSYWSRLFKSDTSALAIRSIDKIEDALFVLSIASPAMLYKFEDNEIKLVYQENHPKAFYDSMDFWNDQEGIAIGDPTDDCMSVIITRDGGETWTKLSCKDLPKTINGEAAFAASDTNIAIVDNHTWVATGGKTSRILYSPDKGATWEVYDTPIIQGKETTGMYSLDFYDAQHGFAIGGDYTQPNDTLNNKMRTEDGGKTWSVVANGKGPGYRSCVQYVPNSNAKELVAVGFKGIDYTNDAGDSWKHLSDEGFYTIRFLNDSVAYAAGKGRISKLTFKN</sequence>
<evidence type="ECO:0008006" key="3">
    <source>
        <dbReference type="Google" id="ProtNLM"/>
    </source>
</evidence>
<dbReference type="PANTHER" id="PTHR47199:SF2">
    <property type="entry name" value="PHOTOSYSTEM II STABILITY_ASSEMBLY FACTOR HCF136, CHLOROPLASTIC"/>
    <property type="match status" value="1"/>
</dbReference>
<organism evidence="1 2">
    <name type="scientific">Gaetbulibacter jejuensis</name>
    <dbReference type="NCBI Taxonomy" id="584607"/>
    <lineage>
        <taxon>Bacteria</taxon>
        <taxon>Pseudomonadati</taxon>
        <taxon>Bacteroidota</taxon>
        <taxon>Flavobacteriia</taxon>
        <taxon>Flavobacteriales</taxon>
        <taxon>Flavobacteriaceae</taxon>
        <taxon>Gaetbulibacter</taxon>
    </lineage>
</organism>
<dbReference type="CDD" id="cd15482">
    <property type="entry name" value="Sialidase_non-viral"/>
    <property type="match status" value="1"/>
</dbReference>
<reference evidence="1 2" key="1">
    <citation type="journal article" date="2019" name="Int. J. Syst. Evol. Microbiol.">
        <title>The Global Catalogue of Microorganisms (GCM) 10K type strain sequencing project: providing services to taxonomists for standard genome sequencing and annotation.</title>
        <authorList>
            <consortium name="The Broad Institute Genomics Platform"/>
            <consortium name="The Broad Institute Genome Sequencing Center for Infectious Disease"/>
            <person name="Wu L."/>
            <person name="Ma J."/>
        </authorList>
    </citation>
    <scope>NUCLEOTIDE SEQUENCE [LARGE SCALE GENOMIC DNA]</scope>
    <source>
        <strain evidence="1 2">JCM 15976</strain>
    </source>
</reference>
<dbReference type="InterPro" id="IPR015943">
    <property type="entry name" value="WD40/YVTN_repeat-like_dom_sf"/>
</dbReference>
<dbReference type="EMBL" id="BAAAGF010000004">
    <property type="protein sequence ID" value="GAA0748257.1"/>
    <property type="molecule type" value="Genomic_DNA"/>
</dbReference>
<dbReference type="PANTHER" id="PTHR47199">
    <property type="entry name" value="PHOTOSYSTEM II STABILITY/ASSEMBLY FACTOR HCF136, CHLOROPLASTIC"/>
    <property type="match status" value="1"/>
</dbReference>
<gene>
    <name evidence="1" type="ORF">GCM10009431_26610</name>
</gene>
<name>A0ABN1JWU8_9FLAO</name>
<dbReference type="SUPFAM" id="SSF110296">
    <property type="entry name" value="Oligoxyloglucan reducing end-specific cellobiohydrolase"/>
    <property type="match status" value="1"/>
</dbReference>
<dbReference type="Proteomes" id="UP001500736">
    <property type="component" value="Unassembled WGS sequence"/>
</dbReference>
<evidence type="ECO:0000313" key="1">
    <source>
        <dbReference type="EMBL" id="GAA0748257.1"/>
    </source>
</evidence>